<keyword evidence="2" id="KW-0472">Membrane</keyword>
<dbReference type="PANTHER" id="PTHR35490:SF2">
    <property type="entry name" value="BACTERIOPHAGE N4 ADSORPTION B PROTEIN"/>
    <property type="match status" value="1"/>
</dbReference>
<sequence length="454" mass="50687">MPTFSAIVLDRLIEPGASKSSVSLNNNLNHKSGNSVNQNSKLEKRNSTPALNDKKFQWANITPALYATPAATPLPDSPMLDSPSSFPPSPYIVNHKRRGPRLSKSFSQLPSQRREKEEENGHEQMGDSGVNIEIPIPVSRSYEEKHINGFLDDAVDDVKVVGVDGDLGEENEDEEEIGSNGFGNGLVEESGFMHGVAMNSERDGDVDDFFDPQDSMSYTSNTEGDEFVAAERSFRLSTPVGEYFDAWEELSTESGRQAPPVCDVEGELREIRLSLLLEIEKRKQAEESLSIMRKEWQRIREQLAHVGLTLPADPIFSSGEEQEDSDPVEELCQQVDMARFVSNSIGRGSAKAEVETEMEAQMEAKNFEIARLWDRLHYYEAVNREMSQRNQEAVELARRQRQERKRGQRWVWGSVVTAITLGTAALVWSYLPSSRGSVSTDGPETSDHGQDGKS</sequence>
<evidence type="ECO:0000313" key="3">
    <source>
        <dbReference type="EMBL" id="KAK6924388.1"/>
    </source>
</evidence>
<dbReference type="EMBL" id="JBAMMX010000017">
    <property type="protein sequence ID" value="KAK6924388.1"/>
    <property type="molecule type" value="Genomic_DNA"/>
</dbReference>
<keyword evidence="2" id="KW-0812">Transmembrane</keyword>
<evidence type="ECO:0000313" key="4">
    <source>
        <dbReference type="Proteomes" id="UP001370490"/>
    </source>
</evidence>
<evidence type="ECO:0000256" key="2">
    <source>
        <dbReference type="SAM" id="Phobius"/>
    </source>
</evidence>
<dbReference type="AlphaFoldDB" id="A0AAN8VAV6"/>
<comment type="caution">
    <text evidence="3">The sequence shown here is derived from an EMBL/GenBank/DDBJ whole genome shotgun (WGS) entry which is preliminary data.</text>
</comment>
<feature type="compositionally biased region" description="Low complexity" evidence="1">
    <location>
        <begin position="18"/>
        <end position="32"/>
    </location>
</feature>
<feature type="region of interest" description="Disordered" evidence="1">
    <location>
        <begin position="76"/>
        <end position="129"/>
    </location>
</feature>
<keyword evidence="2" id="KW-1133">Transmembrane helix</keyword>
<evidence type="ECO:0000256" key="1">
    <source>
        <dbReference type="SAM" id="MobiDB-lite"/>
    </source>
</evidence>
<feature type="region of interest" description="Disordered" evidence="1">
    <location>
        <begin position="434"/>
        <end position="454"/>
    </location>
</feature>
<dbReference type="PANTHER" id="PTHR35490">
    <property type="entry name" value="BACTERIOPHAGE N4 ADSORPTION B PROTEIN"/>
    <property type="match status" value="1"/>
</dbReference>
<keyword evidence="4" id="KW-1185">Reference proteome</keyword>
<gene>
    <name evidence="3" type="ORF">RJ641_010588</name>
</gene>
<name>A0AAN8VAV6_9MAGN</name>
<feature type="compositionally biased region" description="Polar residues" evidence="1">
    <location>
        <begin position="434"/>
        <end position="443"/>
    </location>
</feature>
<feature type="region of interest" description="Disordered" evidence="1">
    <location>
        <begin position="18"/>
        <end position="53"/>
    </location>
</feature>
<protein>
    <submittedName>
        <fullName evidence="3">Uncharacterized protein</fullName>
    </submittedName>
</protein>
<feature type="compositionally biased region" description="Basic and acidic residues" evidence="1">
    <location>
        <begin position="41"/>
        <end position="53"/>
    </location>
</feature>
<organism evidence="3 4">
    <name type="scientific">Dillenia turbinata</name>
    <dbReference type="NCBI Taxonomy" id="194707"/>
    <lineage>
        <taxon>Eukaryota</taxon>
        <taxon>Viridiplantae</taxon>
        <taxon>Streptophyta</taxon>
        <taxon>Embryophyta</taxon>
        <taxon>Tracheophyta</taxon>
        <taxon>Spermatophyta</taxon>
        <taxon>Magnoliopsida</taxon>
        <taxon>eudicotyledons</taxon>
        <taxon>Gunneridae</taxon>
        <taxon>Pentapetalae</taxon>
        <taxon>Dilleniales</taxon>
        <taxon>Dilleniaceae</taxon>
        <taxon>Dillenia</taxon>
    </lineage>
</organism>
<reference evidence="3 4" key="1">
    <citation type="submission" date="2023-12" db="EMBL/GenBank/DDBJ databases">
        <title>A high-quality genome assembly for Dillenia turbinata (Dilleniales).</title>
        <authorList>
            <person name="Chanderbali A."/>
        </authorList>
    </citation>
    <scope>NUCLEOTIDE SEQUENCE [LARGE SCALE GENOMIC DNA]</scope>
    <source>
        <strain evidence="3">LSX21</strain>
        <tissue evidence="3">Leaf</tissue>
    </source>
</reference>
<accession>A0AAN8VAV6</accession>
<proteinExistence type="predicted"/>
<feature type="compositionally biased region" description="Basic and acidic residues" evidence="1">
    <location>
        <begin position="112"/>
        <end position="125"/>
    </location>
</feature>
<feature type="compositionally biased region" description="Basic and acidic residues" evidence="1">
    <location>
        <begin position="445"/>
        <end position="454"/>
    </location>
</feature>
<feature type="transmembrane region" description="Helical" evidence="2">
    <location>
        <begin position="410"/>
        <end position="431"/>
    </location>
</feature>
<dbReference type="Proteomes" id="UP001370490">
    <property type="component" value="Unassembled WGS sequence"/>
</dbReference>